<comment type="similarity">
    <text evidence="1">Belongs to the N(4)/N(6)-methyltransferase family.</text>
</comment>
<dbReference type="RefSeq" id="WP_005698725.1">
    <property type="nucleotide sequence ID" value="NZ_AJTC01000038.1"/>
</dbReference>
<keyword evidence="3" id="KW-0808">Transferase</keyword>
<comment type="caution">
    <text evidence="6">The sequence shown here is derived from an EMBL/GenBank/DDBJ whole genome shotgun (WGS) entry which is preliminary data.</text>
</comment>
<dbReference type="SUPFAM" id="SSF53335">
    <property type="entry name" value="S-adenosyl-L-methionine-dependent methyltransferases"/>
    <property type="match status" value="1"/>
</dbReference>
<evidence type="ECO:0000256" key="2">
    <source>
        <dbReference type="ARBA" id="ARBA00022603"/>
    </source>
</evidence>
<gene>
    <name evidence="6" type="ORF">HMPREF1119_0857</name>
</gene>
<dbReference type="PANTHER" id="PTHR42998">
    <property type="entry name" value="TYPE I RESTRICTION ENZYME HINDVIIP M PROTEIN-RELATED"/>
    <property type="match status" value="1"/>
</dbReference>
<dbReference type="PROSITE" id="PS00092">
    <property type="entry name" value="N6_MTASE"/>
    <property type="match status" value="1"/>
</dbReference>
<evidence type="ECO:0000256" key="1">
    <source>
        <dbReference type="ARBA" id="ARBA00006594"/>
    </source>
</evidence>
<dbReference type="EMBL" id="AJTC01000038">
    <property type="protein sequence ID" value="EIJ28909.1"/>
    <property type="molecule type" value="Genomic_DNA"/>
</dbReference>
<evidence type="ECO:0000256" key="3">
    <source>
        <dbReference type="ARBA" id="ARBA00022679"/>
    </source>
</evidence>
<evidence type="ECO:0000313" key="7">
    <source>
        <dbReference type="Proteomes" id="UP000003778"/>
    </source>
</evidence>
<dbReference type="Pfam" id="PF02384">
    <property type="entry name" value="N6_Mtase"/>
    <property type="match status" value="1"/>
</dbReference>
<accession>A0ABP2NUX6</accession>
<dbReference type="GO" id="GO:0032259">
    <property type="term" value="P:methylation"/>
    <property type="evidence" value="ECO:0007669"/>
    <property type="project" value="UniProtKB-KW"/>
</dbReference>
<evidence type="ECO:0000256" key="4">
    <source>
        <dbReference type="ARBA" id="ARBA00022747"/>
    </source>
</evidence>
<name>A0ABP2NUX6_HAEPA</name>
<protein>
    <submittedName>
        <fullName evidence="6">N-6 DNA Methylase</fullName>
    </submittedName>
</protein>
<keyword evidence="2 6" id="KW-0489">Methyltransferase</keyword>
<feature type="domain" description="DNA methylase adenine-specific" evidence="5">
    <location>
        <begin position="361"/>
        <end position="643"/>
    </location>
</feature>
<dbReference type="PRINTS" id="PR00507">
    <property type="entry name" value="N12N6MTFRASE"/>
</dbReference>
<evidence type="ECO:0000313" key="6">
    <source>
        <dbReference type="EMBL" id="EIJ28909.1"/>
    </source>
</evidence>
<dbReference type="InterPro" id="IPR002052">
    <property type="entry name" value="DNA_methylase_N6_adenine_CS"/>
</dbReference>
<organism evidence="6 7">
    <name type="scientific">Haemophilus parainfluenzae HK2019</name>
    <dbReference type="NCBI Taxonomy" id="1095746"/>
    <lineage>
        <taxon>Bacteria</taxon>
        <taxon>Pseudomonadati</taxon>
        <taxon>Pseudomonadota</taxon>
        <taxon>Gammaproteobacteria</taxon>
        <taxon>Pasteurellales</taxon>
        <taxon>Pasteurellaceae</taxon>
        <taxon>Haemophilus</taxon>
    </lineage>
</organism>
<evidence type="ECO:0000259" key="5">
    <source>
        <dbReference type="Pfam" id="PF02384"/>
    </source>
</evidence>
<keyword evidence="7" id="KW-1185">Reference proteome</keyword>
<dbReference type="Gene3D" id="3.40.50.150">
    <property type="entry name" value="Vaccinia Virus protein VP39"/>
    <property type="match status" value="1"/>
</dbReference>
<dbReference type="GO" id="GO:0008168">
    <property type="term" value="F:methyltransferase activity"/>
    <property type="evidence" value="ECO:0007669"/>
    <property type="project" value="UniProtKB-KW"/>
</dbReference>
<dbReference type="InterPro" id="IPR029063">
    <property type="entry name" value="SAM-dependent_MTases_sf"/>
</dbReference>
<dbReference type="Proteomes" id="UP000003778">
    <property type="component" value="Unassembled WGS sequence"/>
</dbReference>
<keyword evidence="4" id="KW-0680">Restriction system</keyword>
<dbReference type="InterPro" id="IPR003356">
    <property type="entry name" value="DNA_methylase_A-5"/>
</dbReference>
<dbReference type="PANTHER" id="PTHR42998:SF1">
    <property type="entry name" value="TYPE I RESTRICTION ENZYME HINDI METHYLASE SUBUNIT"/>
    <property type="match status" value="1"/>
</dbReference>
<reference evidence="6 7" key="1">
    <citation type="submission" date="2012-04" db="EMBL/GenBank/DDBJ databases">
        <authorList>
            <person name="Durkin A.S."/>
            <person name="McCorrison J."/>
            <person name="Torralba M."/>
            <person name="Gillis M."/>
            <person name="Methe B."/>
            <person name="Sutton G."/>
            <person name="Nelson K.E."/>
        </authorList>
    </citation>
    <scope>NUCLEOTIDE SEQUENCE [LARGE SCALE GENOMIC DNA]</scope>
    <source>
        <strain evidence="6 7">HK2019</strain>
    </source>
</reference>
<proteinExistence type="inferred from homology"/>
<sequence length="709" mass="82977">MSFSESRLKWKNEYSNKNYLERSIVTVDGNWIEKINLRRENNEFNEEYYKWEFIYSIIDSGLFSKDYIGTEIYFPKGNINSAPIKIDAVIFNNKNWIDDYKLYRDKKDQSALDRLRKNAIVMIEFKDEDNKRIEQVFNSQIKATIKESDSNFTLGIYYNFGRLYLFKKVDGVISRYDNGKNFEKSQRILEQYQLEITDPYYLIPSYSELEKKILGVDIKGGNLKVNDLDIIDRISDKNLSDSLNKILRQLTEDSLFNEEGYILLIQLLSLKIYDEHRSDKYGQDLDFFISENELMVNSDISTEEVQAFITRLKNIFDLAKKQYINILSEHSIDWKNPRKIRVSQVIVKEFQKYSFTRSEKSDLYQLVFYNFATKFKKAENAQFLTPIPIIDFIVKLINPKRDESVCDPCCGISDFLSVSYVNSNFKLNDSNLFGIDNDHNMTILAQLNMLLNGDGNANIFWASDKGSIDQKLSIEKKLVKLNPKYHESGNWDNWVDQTELMKYDIILTNPPFGKGRSLNLSSAEDIRVAKFYETYDRYIETNPKDGLDLGVVFLENAVRSIKDGGRFGIIISNSIASNKNFEFVREWLLEKVRLVALFDLPSNIFAETGVNTTIIIGYKPKNQYSLKKLIKSDYEIFTSEIDNVGYTKRTSDRNVIFEKNYKLDLETFETVIDPTTGDQVLNEDFSENIKKFKDWCLFQEEELKELFLD</sequence>
<dbReference type="InterPro" id="IPR052916">
    <property type="entry name" value="Type-I_RE_MTase_Subunit"/>
</dbReference>